<evidence type="ECO:0000313" key="1">
    <source>
        <dbReference type="EMBL" id="EDM98490.1"/>
    </source>
</evidence>
<dbReference type="Proteomes" id="UP000003639">
    <property type="component" value="Unassembled WGS sequence"/>
</dbReference>
<gene>
    <name evidence="1" type="ORF">BACCAP_03292</name>
</gene>
<keyword evidence="2" id="KW-1185">Reference proteome</keyword>
<dbReference type="STRING" id="411467.BACCAP_03292"/>
<name>A6NYJ1_9FIRM</name>
<evidence type="ECO:0000313" key="2">
    <source>
        <dbReference type="Proteomes" id="UP000003639"/>
    </source>
</evidence>
<comment type="caution">
    <text evidence="1">The sequence shown here is derived from an EMBL/GenBank/DDBJ whole genome shotgun (WGS) entry which is preliminary data.</text>
</comment>
<dbReference type="AlphaFoldDB" id="A6NYJ1"/>
<reference evidence="1 2" key="2">
    <citation type="submission" date="2007-06" db="EMBL/GenBank/DDBJ databases">
        <title>Draft genome sequence of Pseudoflavonifractor capillosus ATCC 29799.</title>
        <authorList>
            <person name="Sudarsanam P."/>
            <person name="Ley R."/>
            <person name="Guruge J."/>
            <person name="Turnbaugh P.J."/>
            <person name="Mahowald M."/>
            <person name="Liep D."/>
            <person name="Gordon J."/>
        </authorList>
    </citation>
    <scope>NUCLEOTIDE SEQUENCE [LARGE SCALE GENOMIC DNA]</scope>
    <source>
        <strain evidence="1 2">ATCC 29799</strain>
    </source>
</reference>
<sequence length="36" mass="4098">MDPKTRLLAIRLMENLRKNPAYAQTLGVQVTLKRSA</sequence>
<reference evidence="1 2" key="1">
    <citation type="submission" date="2007-04" db="EMBL/GenBank/DDBJ databases">
        <authorList>
            <person name="Fulton L."/>
            <person name="Clifton S."/>
            <person name="Fulton B."/>
            <person name="Xu J."/>
            <person name="Minx P."/>
            <person name="Pepin K.H."/>
            <person name="Johnson M."/>
            <person name="Thiruvilangam P."/>
            <person name="Bhonagiri V."/>
            <person name="Nash W.E."/>
            <person name="Mardis E.R."/>
            <person name="Wilson R.K."/>
        </authorList>
    </citation>
    <scope>NUCLEOTIDE SEQUENCE [LARGE SCALE GENOMIC DNA]</scope>
    <source>
        <strain evidence="1 2">ATCC 29799</strain>
    </source>
</reference>
<accession>A6NYJ1</accession>
<dbReference type="EMBL" id="AAXG02000032">
    <property type="protein sequence ID" value="EDM98490.1"/>
    <property type="molecule type" value="Genomic_DNA"/>
</dbReference>
<organism evidence="1 2">
    <name type="scientific">Pseudoflavonifractor capillosus ATCC 29799</name>
    <dbReference type="NCBI Taxonomy" id="411467"/>
    <lineage>
        <taxon>Bacteria</taxon>
        <taxon>Bacillati</taxon>
        <taxon>Bacillota</taxon>
        <taxon>Clostridia</taxon>
        <taxon>Eubacteriales</taxon>
        <taxon>Oscillospiraceae</taxon>
        <taxon>Pseudoflavonifractor</taxon>
    </lineage>
</organism>
<proteinExistence type="predicted"/>
<protein>
    <submittedName>
        <fullName evidence="1">Uncharacterized protein</fullName>
    </submittedName>
</protein>